<proteinExistence type="predicted"/>
<dbReference type="PANTHER" id="PTHR34322:SF2">
    <property type="entry name" value="TRANSPOSASE IS200-LIKE DOMAIN-CONTAINING PROTEIN"/>
    <property type="match status" value="1"/>
</dbReference>
<dbReference type="Proteomes" id="UP000177159">
    <property type="component" value="Unassembled WGS sequence"/>
</dbReference>
<feature type="domain" description="Transposase IS200-like" evidence="1">
    <location>
        <begin position="48"/>
        <end position="153"/>
    </location>
</feature>
<name>A0A1F7GUP4_9BACT</name>
<dbReference type="PANTHER" id="PTHR34322">
    <property type="entry name" value="TRANSPOSASE, Y1_TNP DOMAIN-CONTAINING"/>
    <property type="match status" value="1"/>
</dbReference>
<dbReference type="Gene3D" id="3.30.70.1290">
    <property type="entry name" value="Transposase IS200-like"/>
    <property type="match status" value="1"/>
</dbReference>
<dbReference type="GO" id="GO:0003677">
    <property type="term" value="F:DNA binding"/>
    <property type="evidence" value="ECO:0007669"/>
    <property type="project" value="InterPro"/>
</dbReference>
<dbReference type="Pfam" id="PF01797">
    <property type="entry name" value="Y1_Tnp"/>
    <property type="match status" value="1"/>
</dbReference>
<dbReference type="AlphaFoldDB" id="A0A1F7GUP4"/>
<dbReference type="SMART" id="SM01321">
    <property type="entry name" value="Y1_Tnp"/>
    <property type="match status" value="1"/>
</dbReference>
<dbReference type="EMBL" id="MFZM01000034">
    <property type="protein sequence ID" value="OGK22750.1"/>
    <property type="molecule type" value="Genomic_DNA"/>
</dbReference>
<organism evidence="2 3">
    <name type="scientific">Candidatus Roizmanbacteria bacterium RIFCSPHIGHO2_02_FULL_37_24</name>
    <dbReference type="NCBI Taxonomy" id="1802037"/>
    <lineage>
        <taxon>Bacteria</taxon>
        <taxon>Candidatus Roizmaniibacteriota</taxon>
    </lineage>
</organism>
<dbReference type="InterPro" id="IPR036515">
    <property type="entry name" value="Transposase_17_sf"/>
</dbReference>
<protein>
    <recommendedName>
        <fullName evidence="1">Transposase IS200-like domain-containing protein</fullName>
    </recommendedName>
</protein>
<comment type="caution">
    <text evidence="2">The sequence shown here is derived from an EMBL/GenBank/DDBJ whole genome shotgun (WGS) entry which is preliminary data.</text>
</comment>
<sequence>MTRIKPPLVEGEMYHVFNRGVAFMPIFTDRLEYKRAMNLISYYRNETTPLSYSHFMRSPLTKRVDILEEMRSRGKFLIKIIALCLMPNHFHLVLQQKTKKGISKFMANFQNSYARYFNIKNNRVGPLLQGDFKAVLIETKTQFLHVVRYVHLNPYSSSIVKTADELLDYEFSSLPDYVGLKNREFVEKDTVMNYFNSPQQYKEFVLDHADYQKKLHEIKHLLIEKDERLE</sequence>
<dbReference type="GO" id="GO:0004803">
    <property type="term" value="F:transposase activity"/>
    <property type="evidence" value="ECO:0007669"/>
    <property type="project" value="InterPro"/>
</dbReference>
<accession>A0A1F7GUP4</accession>
<dbReference type="InterPro" id="IPR002686">
    <property type="entry name" value="Transposase_17"/>
</dbReference>
<evidence type="ECO:0000313" key="3">
    <source>
        <dbReference type="Proteomes" id="UP000177159"/>
    </source>
</evidence>
<evidence type="ECO:0000313" key="2">
    <source>
        <dbReference type="EMBL" id="OGK22750.1"/>
    </source>
</evidence>
<evidence type="ECO:0000259" key="1">
    <source>
        <dbReference type="SMART" id="SM01321"/>
    </source>
</evidence>
<reference evidence="2 3" key="1">
    <citation type="journal article" date="2016" name="Nat. Commun.">
        <title>Thousands of microbial genomes shed light on interconnected biogeochemical processes in an aquifer system.</title>
        <authorList>
            <person name="Anantharaman K."/>
            <person name="Brown C.T."/>
            <person name="Hug L.A."/>
            <person name="Sharon I."/>
            <person name="Castelle C.J."/>
            <person name="Probst A.J."/>
            <person name="Thomas B.C."/>
            <person name="Singh A."/>
            <person name="Wilkins M.J."/>
            <person name="Karaoz U."/>
            <person name="Brodie E.L."/>
            <person name="Williams K.H."/>
            <person name="Hubbard S.S."/>
            <person name="Banfield J.F."/>
        </authorList>
    </citation>
    <scope>NUCLEOTIDE SEQUENCE [LARGE SCALE GENOMIC DNA]</scope>
</reference>
<dbReference type="GO" id="GO:0006313">
    <property type="term" value="P:DNA transposition"/>
    <property type="evidence" value="ECO:0007669"/>
    <property type="project" value="InterPro"/>
</dbReference>
<gene>
    <name evidence="2" type="ORF">A3C24_01610</name>
</gene>
<dbReference type="SUPFAM" id="SSF143422">
    <property type="entry name" value="Transposase IS200-like"/>
    <property type="match status" value="1"/>
</dbReference>